<keyword evidence="6" id="KW-1185">Reference proteome</keyword>
<dbReference type="PANTHER" id="PTHR47447:SF28">
    <property type="entry name" value="PENTACOTRIPEPTIDE-REPEAT REGION OF PRORP DOMAIN-CONTAINING PROTEIN"/>
    <property type="match status" value="1"/>
</dbReference>
<dbReference type="EMBL" id="BPVZ01000017">
    <property type="protein sequence ID" value="GKV01346.1"/>
    <property type="molecule type" value="Genomic_DNA"/>
</dbReference>
<proteinExistence type="inferred from homology"/>
<feature type="repeat" description="PPR" evidence="3">
    <location>
        <begin position="734"/>
        <end position="768"/>
    </location>
</feature>
<dbReference type="AlphaFoldDB" id="A0AAV5INF2"/>
<reference evidence="5 6" key="1">
    <citation type="journal article" date="2021" name="Commun. Biol.">
        <title>The genome of Shorea leprosula (Dipterocarpaceae) highlights the ecological relevance of drought in aseasonal tropical rainforests.</title>
        <authorList>
            <person name="Ng K.K.S."/>
            <person name="Kobayashi M.J."/>
            <person name="Fawcett J.A."/>
            <person name="Hatakeyama M."/>
            <person name="Paape T."/>
            <person name="Ng C.H."/>
            <person name="Ang C.C."/>
            <person name="Tnah L.H."/>
            <person name="Lee C.T."/>
            <person name="Nishiyama T."/>
            <person name="Sese J."/>
            <person name="O'Brien M.J."/>
            <person name="Copetti D."/>
            <person name="Mohd Noor M.I."/>
            <person name="Ong R.C."/>
            <person name="Putra M."/>
            <person name="Sireger I.Z."/>
            <person name="Indrioko S."/>
            <person name="Kosugi Y."/>
            <person name="Izuno A."/>
            <person name="Isagi Y."/>
            <person name="Lee S.L."/>
            <person name="Shimizu K.K."/>
        </authorList>
    </citation>
    <scope>NUCLEOTIDE SEQUENCE [LARGE SCALE GENOMIC DNA]</scope>
    <source>
        <strain evidence="5">214</strain>
    </source>
</reference>
<organism evidence="5 6">
    <name type="scientific">Rubroshorea leprosula</name>
    <dbReference type="NCBI Taxonomy" id="152421"/>
    <lineage>
        <taxon>Eukaryota</taxon>
        <taxon>Viridiplantae</taxon>
        <taxon>Streptophyta</taxon>
        <taxon>Embryophyta</taxon>
        <taxon>Tracheophyta</taxon>
        <taxon>Spermatophyta</taxon>
        <taxon>Magnoliopsida</taxon>
        <taxon>eudicotyledons</taxon>
        <taxon>Gunneridae</taxon>
        <taxon>Pentapetalae</taxon>
        <taxon>rosids</taxon>
        <taxon>malvids</taxon>
        <taxon>Malvales</taxon>
        <taxon>Dipterocarpaceae</taxon>
        <taxon>Rubroshorea</taxon>
    </lineage>
</organism>
<feature type="repeat" description="PPR" evidence="3">
    <location>
        <begin position="769"/>
        <end position="805"/>
    </location>
</feature>
<dbReference type="Pfam" id="PF01535">
    <property type="entry name" value="PPR"/>
    <property type="match status" value="8"/>
</dbReference>
<dbReference type="InterPro" id="IPR002885">
    <property type="entry name" value="PPR_rpt"/>
</dbReference>
<accession>A0AAV5INF2</accession>
<feature type="repeat" description="PPR" evidence="3">
    <location>
        <begin position="980"/>
        <end position="1014"/>
    </location>
</feature>
<name>A0AAV5INF2_9ROSI</name>
<feature type="repeat" description="PPR" evidence="3">
    <location>
        <begin position="416"/>
        <end position="450"/>
    </location>
</feature>
<dbReference type="PANTHER" id="PTHR47447">
    <property type="entry name" value="OS03G0856100 PROTEIN"/>
    <property type="match status" value="1"/>
</dbReference>
<feature type="repeat" description="PPR" evidence="3">
    <location>
        <begin position="486"/>
        <end position="520"/>
    </location>
</feature>
<feature type="compositionally biased region" description="Polar residues" evidence="4">
    <location>
        <begin position="35"/>
        <end position="50"/>
    </location>
</feature>
<evidence type="ECO:0000256" key="4">
    <source>
        <dbReference type="SAM" id="MobiDB-lite"/>
    </source>
</evidence>
<feature type="region of interest" description="Disordered" evidence="4">
    <location>
        <begin position="35"/>
        <end position="57"/>
    </location>
</feature>
<feature type="repeat" description="PPR" evidence="3">
    <location>
        <begin position="347"/>
        <end position="381"/>
    </location>
</feature>
<gene>
    <name evidence="5" type="ORF">SLEP1_g13903</name>
</gene>
<dbReference type="Proteomes" id="UP001054252">
    <property type="component" value="Unassembled WGS sequence"/>
</dbReference>
<protein>
    <recommendedName>
        <fullName evidence="7">Pentatricopeptide repeat-containing protein</fullName>
    </recommendedName>
</protein>
<evidence type="ECO:0000313" key="5">
    <source>
        <dbReference type="EMBL" id="GKV01346.1"/>
    </source>
</evidence>
<evidence type="ECO:0000313" key="6">
    <source>
        <dbReference type="Proteomes" id="UP001054252"/>
    </source>
</evidence>
<comment type="similarity">
    <text evidence="1">Belongs to the PPR family. P subfamily.</text>
</comment>
<feature type="repeat" description="PPR" evidence="3">
    <location>
        <begin position="875"/>
        <end position="909"/>
    </location>
</feature>
<dbReference type="InterPro" id="IPR011990">
    <property type="entry name" value="TPR-like_helical_dom_sf"/>
</dbReference>
<dbReference type="Pfam" id="PF13041">
    <property type="entry name" value="PPR_2"/>
    <property type="match status" value="4"/>
</dbReference>
<evidence type="ECO:0000256" key="1">
    <source>
        <dbReference type="ARBA" id="ARBA00007626"/>
    </source>
</evidence>
<dbReference type="NCBIfam" id="TIGR00756">
    <property type="entry name" value="PPR"/>
    <property type="match status" value="12"/>
</dbReference>
<feature type="repeat" description="PPR" evidence="3">
    <location>
        <begin position="277"/>
        <end position="311"/>
    </location>
</feature>
<feature type="repeat" description="PPR" evidence="3">
    <location>
        <begin position="242"/>
        <end position="276"/>
    </location>
</feature>
<feature type="repeat" description="PPR" evidence="3">
    <location>
        <begin position="910"/>
        <end position="944"/>
    </location>
</feature>
<dbReference type="SUPFAM" id="SSF48452">
    <property type="entry name" value="TPR-like"/>
    <property type="match status" value="1"/>
</dbReference>
<sequence length="1053" mass="119963">MEKLIRCQMLNSRSRCKLFNFKFSKIGNLHLSTVSRSSKLSQPKKTQKCSSKNEAEKSSMASLFNQITEILGVGNITPDETPSGISLLNRTDVRDVVFNQESPAGMQAVCRNAEESVLMKKEGNLSVSDDFKKGNEVEFDVSPVVHEITQIVRDEHSVVSMEERLENSGIRYEPGIVEKVLKRCFKVPHLALRFFKWVKEREGFCHNTEIYNTMLYIAGESKNFLLVEELLEELEEKSCNKDIKTWTILISQYGKAKLIGKALSMFEKMRTCGIEPDAAAYKMIISSLCKAKKCELALEFFKEMVQKEIALDLTMCKRLLNCLARSGNSVSVHSVAEDMTRVFQIPEREVYDHVLRSFCISGRIKEALEIIRDLKNKELSLNPGYFEILVKGLCKADRITDALEIVDIMKRRQLVTSDVYGILISGYLKRNDLSKALDLFKSMKESGYFPTTSTYTELMQRFFRLNQYQKGCELYNEMLDGGIELDIVAITAIIAGHVRQNHISEAWKVFESMEEKGIRPTWKSYSVFIKELCKVERTGEILKVLNKMQASKVPIRDEVLDWVISCMERKGEMNNVEKVKQMQRILTSHSQVGEASGNNIARVEDPHLELNHNQPEIERTDCNLIEPFLRNYSEHDLQQVCRILSSPMNWGLMQEALEKCSVQFTPELVLEILRKCSLQGKAALLFFSWVGKQAGYQHTTETYNMAMKIAGCGKDFKHMRNLFYEMRRRGCSVTPDTWAIMIMQYGRTGLTEIALRTFSEMKSKGQTPTASGYKYLIISLCGKKGRKVDEAIKLFQEMIQAGHIPDKELLEIYLSCLCEVGKLVEARSCTDSLSKVGYTIPLSYSLYVRALCQAGRLEDALEMIDNVETERSTLEHYVCGSVVHGLLQKGRLEEALAKVGSMKKTGICPTVHVYTSLIAHFFKGKQIERALEIFEKMKQEGCQPTVVTYSALIQGYMNVGKVVEAWDVLHQMKMKGPVPDFKTYTMFIGCLCKVGQSEEAMKLLSEMQENEIVPSTVNYRAVFFGLNREGKQDLAKIVLQQKSALRCKRKLLI</sequence>
<feature type="repeat" description="PPR" evidence="3">
    <location>
        <begin position="945"/>
        <end position="979"/>
    </location>
</feature>
<keyword evidence="2" id="KW-0677">Repeat</keyword>
<evidence type="ECO:0000256" key="3">
    <source>
        <dbReference type="PROSITE-ProRule" id="PRU00708"/>
    </source>
</evidence>
<dbReference type="Gene3D" id="1.25.40.10">
    <property type="entry name" value="Tetratricopeptide repeat domain"/>
    <property type="match status" value="7"/>
</dbReference>
<dbReference type="PROSITE" id="PS51375">
    <property type="entry name" value="PPR"/>
    <property type="match status" value="12"/>
</dbReference>
<evidence type="ECO:0008006" key="7">
    <source>
        <dbReference type="Google" id="ProtNLM"/>
    </source>
</evidence>
<comment type="caution">
    <text evidence="5">The sequence shown here is derived from an EMBL/GenBank/DDBJ whole genome shotgun (WGS) entry which is preliminary data.</text>
</comment>
<feature type="repeat" description="PPR" evidence="3">
    <location>
        <begin position="451"/>
        <end position="485"/>
    </location>
</feature>
<evidence type="ECO:0000256" key="2">
    <source>
        <dbReference type="ARBA" id="ARBA00022737"/>
    </source>
</evidence>